<reference evidence="1" key="1">
    <citation type="journal article" date="2014" name="Front. Microbiol.">
        <title>High frequency of phylogenetically diverse reductive dehalogenase-homologous genes in deep subseafloor sedimentary metagenomes.</title>
        <authorList>
            <person name="Kawai M."/>
            <person name="Futagami T."/>
            <person name="Toyoda A."/>
            <person name="Takaki Y."/>
            <person name="Nishi S."/>
            <person name="Hori S."/>
            <person name="Arai W."/>
            <person name="Tsubouchi T."/>
            <person name="Morono Y."/>
            <person name="Uchiyama I."/>
            <person name="Ito T."/>
            <person name="Fujiyama A."/>
            <person name="Inagaki F."/>
            <person name="Takami H."/>
        </authorList>
    </citation>
    <scope>NUCLEOTIDE SEQUENCE</scope>
    <source>
        <strain evidence="1">Expedition CK06-06</strain>
    </source>
</reference>
<evidence type="ECO:0000313" key="1">
    <source>
        <dbReference type="EMBL" id="GAF86739.1"/>
    </source>
</evidence>
<proteinExistence type="predicted"/>
<protein>
    <submittedName>
        <fullName evidence="1">Uncharacterized protein</fullName>
    </submittedName>
</protein>
<dbReference type="AlphaFoldDB" id="X0T0G7"/>
<sequence>MPDPLSITPLGAAVVEAMPDRKAVAKARRAFKRGECPTSVIFPTPESIAAFYAQQPKENPDA</sequence>
<organism evidence="1">
    <name type="scientific">marine sediment metagenome</name>
    <dbReference type="NCBI Taxonomy" id="412755"/>
    <lineage>
        <taxon>unclassified sequences</taxon>
        <taxon>metagenomes</taxon>
        <taxon>ecological metagenomes</taxon>
    </lineage>
</organism>
<comment type="caution">
    <text evidence="1">The sequence shown here is derived from an EMBL/GenBank/DDBJ whole genome shotgun (WGS) entry which is preliminary data.</text>
</comment>
<accession>X0T0G7</accession>
<gene>
    <name evidence="1" type="ORF">S01H1_28888</name>
</gene>
<dbReference type="EMBL" id="BARS01017686">
    <property type="protein sequence ID" value="GAF86739.1"/>
    <property type="molecule type" value="Genomic_DNA"/>
</dbReference>
<name>X0T0G7_9ZZZZ</name>